<proteinExistence type="predicted"/>
<dbReference type="Proteomes" id="UP001652621">
    <property type="component" value="Unplaced"/>
</dbReference>
<evidence type="ECO:0000313" key="2">
    <source>
        <dbReference type="RefSeq" id="XP_058987630.1"/>
    </source>
</evidence>
<dbReference type="GeneID" id="131806851"/>
<sequence>MQERQGKFFELDIPRCTDSFFKESFRMSRECFRILCQRVCSLEKRDTTFMKCIPLEKRNKIDENVKEFEAMGFPQCFGALDGCHIEVKPPKNEAYDHYNYKGWYSMVLLALVDYR</sequence>
<reference evidence="2" key="1">
    <citation type="submission" date="2025-08" db="UniProtKB">
        <authorList>
            <consortium name="RefSeq"/>
        </authorList>
    </citation>
    <scope>IDENTIFICATION</scope>
    <source>
        <strain evidence="2">Aabys</strain>
        <tissue evidence="2">Whole body</tissue>
    </source>
</reference>
<protein>
    <submittedName>
        <fullName evidence="2">Uncharacterized protein LOC131806851</fullName>
    </submittedName>
</protein>
<keyword evidence="1" id="KW-1185">Reference proteome</keyword>
<evidence type="ECO:0000313" key="1">
    <source>
        <dbReference type="Proteomes" id="UP001652621"/>
    </source>
</evidence>
<organism evidence="1 2">
    <name type="scientific">Musca domestica</name>
    <name type="common">House fly</name>
    <dbReference type="NCBI Taxonomy" id="7370"/>
    <lineage>
        <taxon>Eukaryota</taxon>
        <taxon>Metazoa</taxon>
        <taxon>Ecdysozoa</taxon>
        <taxon>Arthropoda</taxon>
        <taxon>Hexapoda</taxon>
        <taxon>Insecta</taxon>
        <taxon>Pterygota</taxon>
        <taxon>Neoptera</taxon>
        <taxon>Endopterygota</taxon>
        <taxon>Diptera</taxon>
        <taxon>Brachycera</taxon>
        <taxon>Muscomorpha</taxon>
        <taxon>Muscoidea</taxon>
        <taxon>Muscidae</taxon>
        <taxon>Musca</taxon>
    </lineage>
</organism>
<name>A0ABM3VPA6_MUSDO</name>
<dbReference type="RefSeq" id="XP_058987630.1">
    <property type="nucleotide sequence ID" value="XM_059131647.1"/>
</dbReference>
<gene>
    <name evidence="2" type="primary">LOC131806851</name>
</gene>
<accession>A0ABM3VPA6</accession>